<keyword evidence="7" id="KW-1185">Reference proteome</keyword>
<evidence type="ECO:0000256" key="3">
    <source>
        <dbReference type="RuleBase" id="RU367104"/>
    </source>
</evidence>
<name>A0A9W8A5G8_9FUNG</name>
<feature type="compositionally biased region" description="Basic and acidic residues" evidence="4">
    <location>
        <begin position="161"/>
        <end position="179"/>
    </location>
</feature>
<evidence type="ECO:0000313" key="7">
    <source>
        <dbReference type="Proteomes" id="UP001150569"/>
    </source>
</evidence>
<dbReference type="Gene3D" id="3.90.70.80">
    <property type="match status" value="1"/>
</dbReference>
<dbReference type="EMBL" id="JANBPT010000326">
    <property type="protein sequence ID" value="KAJ1923555.1"/>
    <property type="molecule type" value="Genomic_DNA"/>
</dbReference>
<dbReference type="PROSITE" id="PS50802">
    <property type="entry name" value="OTU"/>
    <property type="match status" value="1"/>
</dbReference>
<dbReference type="GO" id="GO:0005829">
    <property type="term" value="C:cytosol"/>
    <property type="evidence" value="ECO:0007669"/>
    <property type="project" value="TreeGrafter"/>
</dbReference>
<feature type="region of interest" description="Disordered" evidence="4">
    <location>
        <begin position="161"/>
        <end position="200"/>
    </location>
</feature>
<feature type="compositionally biased region" description="Low complexity" evidence="4">
    <location>
        <begin position="100"/>
        <end position="124"/>
    </location>
</feature>
<dbReference type="EC" id="3.4.19.12" evidence="3"/>
<keyword evidence="3" id="KW-0833">Ubl conjugation pathway</keyword>
<feature type="region of interest" description="Disordered" evidence="4">
    <location>
        <begin position="1"/>
        <end position="148"/>
    </location>
</feature>
<organism evidence="6 7">
    <name type="scientific">Tieghemiomyces parasiticus</name>
    <dbReference type="NCBI Taxonomy" id="78921"/>
    <lineage>
        <taxon>Eukaryota</taxon>
        <taxon>Fungi</taxon>
        <taxon>Fungi incertae sedis</taxon>
        <taxon>Zoopagomycota</taxon>
        <taxon>Kickxellomycotina</taxon>
        <taxon>Dimargaritomycetes</taxon>
        <taxon>Dimargaritales</taxon>
        <taxon>Dimargaritaceae</taxon>
        <taxon>Tieghemiomyces</taxon>
    </lineage>
</organism>
<sequence length="407" mass="45331">MFTDRFYRASGSHASAFPTSSAFTPSSTSGGKSTLTSTYPSGFEPLSSFGSDWRPSGSSWSKPATFYDSSRRSSPSPPPARSPSPPPPRTRSPSPPPRPSYASPAYGSSPDLTRSISISIPITIHGDSFRRGSPAPSSYQSSRSATPEPLESLFASCKVTDEYPTERVDPSAQQREYRSRTNSWSSSEDTTFGDDDDDNAYSDVGDDYERVYETAAEQALLYNGSPYNIDQRRLSIMYAPMGSSYLIRRCALSDGSCLFHAMAFVTKNRLGKAPVLRRRVAAYMRRHPSIYYAAGFTMTVHEYSRWILHPRNWGGALELDIMAILFGLQIYSIDIRDLHIDKYGRHQYPTRVFLVYTGSHYDAVGLAPTLNMKFEDDVTEFDADVPQYTSALKRLGRIIQEDNTANL</sequence>
<dbReference type="Pfam" id="PF02338">
    <property type="entry name" value="OTU"/>
    <property type="match status" value="1"/>
</dbReference>
<evidence type="ECO:0000256" key="4">
    <source>
        <dbReference type="SAM" id="MobiDB-lite"/>
    </source>
</evidence>
<dbReference type="GO" id="GO:0005634">
    <property type="term" value="C:nucleus"/>
    <property type="evidence" value="ECO:0007669"/>
    <property type="project" value="TreeGrafter"/>
</dbReference>
<keyword evidence="3" id="KW-0963">Cytoplasm</keyword>
<gene>
    <name evidence="6" type="ORF">IWQ60_005809</name>
</gene>
<dbReference type="PANTHER" id="PTHR13312">
    <property type="entry name" value="HIV-INDUCED PROTEIN-7-LIKE PROTEASE"/>
    <property type="match status" value="1"/>
</dbReference>
<keyword evidence="2 3" id="KW-0378">Hydrolase</keyword>
<feature type="compositionally biased region" description="Low complexity" evidence="4">
    <location>
        <begin position="133"/>
        <end position="145"/>
    </location>
</feature>
<protein>
    <recommendedName>
        <fullName evidence="3">Ubiquitin thioesterase OTU</fullName>
        <ecNumber evidence="3">3.4.19.12</ecNumber>
    </recommendedName>
</protein>
<accession>A0A9W8A5G8</accession>
<reference evidence="6" key="1">
    <citation type="submission" date="2022-07" db="EMBL/GenBank/DDBJ databases">
        <title>Phylogenomic reconstructions and comparative analyses of Kickxellomycotina fungi.</title>
        <authorList>
            <person name="Reynolds N.K."/>
            <person name="Stajich J.E."/>
            <person name="Barry K."/>
            <person name="Grigoriev I.V."/>
            <person name="Crous P."/>
            <person name="Smith M.E."/>
        </authorList>
    </citation>
    <scope>NUCLEOTIDE SEQUENCE</scope>
    <source>
        <strain evidence="6">RSA 861</strain>
    </source>
</reference>
<dbReference type="InterPro" id="IPR003323">
    <property type="entry name" value="OTU_dom"/>
</dbReference>
<dbReference type="SUPFAM" id="SSF54001">
    <property type="entry name" value="Cysteine proteinases"/>
    <property type="match status" value="1"/>
</dbReference>
<keyword evidence="3" id="KW-0645">Protease</keyword>
<proteinExistence type="predicted"/>
<comment type="subcellular location">
    <subcellularLocation>
        <location evidence="3">Cytoplasm</location>
    </subcellularLocation>
</comment>
<comment type="function">
    <text evidence="3">Hydrolase that can remove conjugated ubiquitin from proteins and may therefore play an important regulatory role at the level of protein turnover by preventing degradation.</text>
</comment>
<dbReference type="GO" id="GO:0036503">
    <property type="term" value="P:ERAD pathway"/>
    <property type="evidence" value="ECO:0007669"/>
    <property type="project" value="TreeGrafter"/>
</dbReference>
<dbReference type="InterPro" id="IPR038765">
    <property type="entry name" value="Papain-like_cys_pep_sf"/>
</dbReference>
<feature type="compositionally biased region" description="Pro residues" evidence="4">
    <location>
        <begin position="75"/>
        <end position="99"/>
    </location>
</feature>
<comment type="caution">
    <text evidence="6">The sequence shown here is derived from an EMBL/GenBank/DDBJ whole genome shotgun (WGS) entry which is preliminary data.</text>
</comment>
<evidence type="ECO:0000256" key="2">
    <source>
        <dbReference type="ARBA" id="ARBA00022801"/>
    </source>
</evidence>
<dbReference type="CDD" id="cd22745">
    <property type="entry name" value="OTU_OTU1"/>
    <property type="match status" value="1"/>
</dbReference>
<comment type="catalytic activity">
    <reaction evidence="1 3">
        <text>Thiol-dependent hydrolysis of ester, thioester, amide, peptide and isopeptide bonds formed by the C-terminal Gly of ubiquitin (a 76-residue protein attached to proteins as an intracellular targeting signal).</text>
        <dbReference type="EC" id="3.4.19.12"/>
    </reaction>
</comment>
<dbReference type="GO" id="GO:0016579">
    <property type="term" value="P:protein deubiquitination"/>
    <property type="evidence" value="ECO:0007669"/>
    <property type="project" value="TreeGrafter"/>
</dbReference>
<evidence type="ECO:0000256" key="1">
    <source>
        <dbReference type="ARBA" id="ARBA00000707"/>
    </source>
</evidence>
<dbReference type="PANTHER" id="PTHR13312:SF0">
    <property type="entry name" value="UBIQUITIN THIOESTERASE OTU1"/>
    <property type="match status" value="1"/>
</dbReference>
<evidence type="ECO:0000313" key="6">
    <source>
        <dbReference type="EMBL" id="KAJ1923555.1"/>
    </source>
</evidence>
<dbReference type="OrthoDB" id="65596at2759"/>
<feature type="compositionally biased region" description="Polar residues" evidence="4">
    <location>
        <begin position="180"/>
        <end position="190"/>
    </location>
</feature>
<evidence type="ECO:0000259" key="5">
    <source>
        <dbReference type="PROSITE" id="PS50802"/>
    </source>
</evidence>
<feature type="compositionally biased region" description="Acidic residues" evidence="4">
    <location>
        <begin position="191"/>
        <end position="200"/>
    </location>
</feature>
<dbReference type="GO" id="GO:0004843">
    <property type="term" value="F:cysteine-type deubiquitinase activity"/>
    <property type="evidence" value="ECO:0007669"/>
    <property type="project" value="UniProtKB-UniRule"/>
</dbReference>
<feature type="compositionally biased region" description="Low complexity" evidence="4">
    <location>
        <begin position="14"/>
        <end position="38"/>
    </location>
</feature>
<feature type="domain" description="OTU" evidence="5">
    <location>
        <begin position="246"/>
        <end position="367"/>
    </location>
</feature>
<dbReference type="Proteomes" id="UP001150569">
    <property type="component" value="Unassembled WGS sequence"/>
</dbReference>
<dbReference type="AlphaFoldDB" id="A0A9W8A5G8"/>
<keyword evidence="3" id="KW-0788">Thiol protease</keyword>
<dbReference type="GO" id="GO:0030968">
    <property type="term" value="P:endoplasmic reticulum unfolded protein response"/>
    <property type="evidence" value="ECO:0007669"/>
    <property type="project" value="TreeGrafter"/>
</dbReference>